<evidence type="ECO:0000313" key="5">
    <source>
        <dbReference type="Proteomes" id="UP001608902"/>
    </source>
</evidence>
<keyword evidence="5" id="KW-1185">Reference proteome</keyword>
<accession>A0ABD6EXS6</accession>
<evidence type="ECO:0000313" key="4">
    <source>
        <dbReference type="EMBL" id="MFH4984136.1"/>
    </source>
</evidence>
<reference evidence="4 5" key="1">
    <citation type="submission" date="2024-08" db="EMBL/GenBank/DDBJ databases">
        <title>Gnathostoma spinigerum genome.</title>
        <authorList>
            <person name="Gonzalez-Bertolin B."/>
            <person name="Monzon S."/>
            <person name="Zaballos A."/>
            <person name="Jimenez P."/>
            <person name="Dekumyoy P."/>
            <person name="Varona S."/>
            <person name="Cuesta I."/>
            <person name="Sumanam S."/>
            <person name="Adisakwattana P."/>
            <person name="Gasser R.B."/>
            <person name="Hernandez-Gonzalez A."/>
            <person name="Young N.D."/>
            <person name="Perteguer M.J."/>
        </authorList>
    </citation>
    <scope>NUCLEOTIDE SEQUENCE [LARGE SCALE GENOMIC DNA]</scope>
    <source>
        <strain evidence="4">AL3</strain>
        <tissue evidence="4">Liver</tissue>
    </source>
</reference>
<dbReference type="AlphaFoldDB" id="A0ABD6EXS6"/>
<dbReference type="PANTHER" id="PTHR44533">
    <property type="entry name" value="DEAD/H RNA HELICASE, PUTATIVE-RELATED"/>
    <property type="match status" value="1"/>
</dbReference>
<dbReference type="GO" id="GO:0004386">
    <property type="term" value="F:helicase activity"/>
    <property type="evidence" value="ECO:0007669"/>
    <property type="project" value="UniProtKB-KW"/>
</dbReference>
<dbReference type="InterPro" id="IPR055124">
    <property type="entry name" value="PIN-like_DDX60"/>
</dbReference>
<proteinExistence type="predicted"/>
<sequence length="228" mass="26050">MVDRWDDSDEETVTPSVPILPALDKKIVAPIVAKSLEETNIVANGDDGNKAVSDADDETSTSVYGIGEESDVEHEEDEIVISEFFDENVDIRKVFQRFTPRYVNIMGEFADVEIFLISLDGLLLELTAQQYLNWNLSGQTIVIANQVDRFLNEFSTIGGKFKLIWFTDLIPLYSEDTTLKYLRSFVSAYLLQSQWSSDIVEFCNPADSRWSDFLYQLTPSFLVRFHFL</sequence>
<dbReference type="InterPro" id="IPR052431">
    <property type="entry name" value="SKI2_subfamily_helicases"/>
</dbReference>
<dbReference type="Proteomes" id="UP001608902">
    <property type="component" value="Unassembled WGS sequence"/>
</dbReference>
<keyword evidence="2" id="KW-0547">Nucleotide-binding</keyword>
<dbReference type="PANTHER" id="PTHR44533:SF4">
    <property type="entry name" value="DEAD_H RNA HELICASE, PUTATIVE-RELATED"/>
    <property type="match status" value="1"/>
</dbReference>
<gene>
    <name evidence="4" type="ORF">AB6A40_010845</name>
</gene>
<keyword evidence="2" id="KW-0067">ATP-binding</keyword>
<evidence type="ECO:0000256" key="1">
    <source>
        <dbReference type="ARBA" id="ARBA00022801"/>
    </source>
</evidence>
<keyword evidence="1" id="KW-0378">Hydrolase</keyword>
<comment type="caution">
    <text evidence="4">The sequence shown here is derived from an EMBL/GenBank/DDBJ whole genome shotgun (WGS) entry which is preliminary data.</text>
</comment>
<evidence type="ECO:0000256" key="2">
    <source>
        <dbReference type="ARBA" id="ARBA00022806"/>
    </source>
</evidence>
<dbReference type="GO" id="GO:0016787">
    <property type="term" value="F:hydrolase activity"/>
    <property type="evidence" value="ECO:0007669"/>
    <property type="project" value="UniProtKB-KW"/>
</dbReference>
<evidence type="ECO:0000259" key="3">
    <source>
        <dbReference type="Pfam" id="PF23002"/>
    </source>
</evidence>
<organism evidence="4 5">
    <name type="scientific">Gnathostoma spinigerum</name>
    <dbReference type="NCBI Taxonomy" id="75299"/>
    <lineage>
        <taxon>Eukaryota</taxon>
        <taxon>Metazoa</taxon>
        <taxon>Ecdysozoa</taxon>
        <taxon>Nematoda</taxon>
        <taxon>Chromadorea</taxon>
        <taxon>Rhabditida</taxon>
        <taxon>Spirurina</taxon>
        <taxon>Gnathostomatomorpha</taxon>
        <taxon>Gnathostomatoidea</taxon>
        <taxon>Gnathostomatidae</taxon>
        <taxon>Gnathostoma</taxon>
    </lineage>
</organism>
<feature type="domain" description="ATP-dependent RNA helicase DDX60 PIN-like" evidence="3">
    <location>
        <begin position="101"/>
        <end position="223"/>
    </location>
</feature>
<dbReference type="Pfam" id="PF23002">
    <property type="entry name" value="PIN-like_DDX60"/>
    <property type="match status" value="1"/>
</dbReference>
<dbReference type="EMBL" id="JBGFUD010015441">
    <property type="protein sequence ID" value="MFH4984136.1"/>
    <property type="molecule type" value="Genomic_DNA"/>
</dbReference>
<protein>
    <recommendedName>
        <fullName evidence="3">ATP-dependent RNA helicase DDX60 PIN-like domain-containing protein</fullName>
    </recommendedName>
</protein>
<keyword evidence="2" id="KW-0347">Helicase</keyword>
<name>A0ABD6EXS6_9BILA</name>